<keyword evidence="4" id="KW-1185">Reference proteome</keyword>
<feature type="signal peptide" evidence="2">
    <location>
        <begin position="1"/>
        <end position="19"/>
    </location>
</feature>
<proteinExistence type="predicted"/>
<dbReference type="EMBL" id="JAGTJS010000013">
    <property type="protein sequence ID" value="KAH7249207.1"/>
    <property type="molecule type" value="Genomic_DNA"/>
</dbReference>
<organism evidence="3 4">
    <name type="scientific">Fusarium solani</name>
    <name type="common">Filamentous fungus</name>
    <dbReference type="NCBI Taxonomy" id="169388"/>
    <lineage>
        <taxon>Eukaryota</taxon>
        <taxon>Fungi</taxon>
        <taxon>Dikarya</taxon>
        <taxon>Ascomycota</taxon>
        <taxon>Pezizomycotina</taxon>
        <taxon>Sordariomycetes</taxon>
        <taxon>Hypocreomycetidae</taxon>
        <taxon>Hypocreales</taxon>
        <taxon>Nectriaceae</taxon>
        <taxon>Fusarium</taxon>
        <taxon>Fusarium solani species complex</taxon>
    </lineage>
</organism>
<sequence length="216" mass="23569">MMRAWYLSLGVCLVPGCLFRPHKTPRRTSSTVIRHPTQSPKRCNTALDNRQLANVTAACLGQCHFGRDPCLCRSAGGLTGGAANRERSTADDDSLGFNLRISASGRDSWFVASHSDDEDKAGSGLTSRETARGRNATLTGYDTQRLAETGEIQEIRPLGEELSWTLGHMNPTNAQGSIEFFESCIHALHPFLPQSRSRKAGRSSLAAQIEALGRQR</sequence>
<dbReference type="AlphaFoldDB" id="A0A9P9K4N3"/>
<comment type="caution">
    <text evidence="3">The sequence shown here is derived from an EMBL/GenBank/DDBJ whole genome shotgun (WGS) entry which is preliminary data.</text>
</comment>
<evidence type="ECO:0000256" key="2">
    <source>
        <dbReference type="SAM" id="SignalP"/>
    </source>
</evidence>
<gene>
    <name evidence="3" type="ORF">B0J15DRAFT_467760</name>
</gene>
<name>A0A9P9K4N3_FUSSL</name>
<keyword evidence="2" id="KW-0732">Signal</keyword>
<evidence type="ECO:0000256" key="1">
    <source>
        <dbReference type="SAM" id="MobiDB-lite"/>
    </source>
</evidence>
<reference evidence="3" key="1">
    <citation type="journal article" date="2021" name="Nat. Commun.">
        <title>Genetic determinants of endophytism in the Arabidopsis root mycobiome.</title>
        <authorList>
            <person name="Mesny F."/>
            <person name="Miyauchi S."/>
            <person name="Thiergart T."/>
            <person name="Pickel B."/>
            <person name="Atanasova L."/>
            <person name="Karlsson M."/>
            <person name="Huettel B."/>
            <person name="Barry K.W."/>
            <person name="Haridas S."/>
            <person name="Chen C."/>
            <person name="Bauer D."/>
            <person name="Andreopoulos W."/>
            <person name="Pangilinan J."/>
            <person name="LaButti K."/>
            <person name="Riley R."/>
            <person name="Lipzen A."/>
            <person name="Clum A."/>
            <person name="Drula E."/>
            <person name="Henrissat B."/>
            <person name="Kohler A."/>
            <person name="Grigoriev I.V."/>
            <person name="Martin F.M."/>
            <person name="Hacquard S."/>
        </authorList>
    </citation>
    <scope>NUCLEOTIDE SEQUENCE</scope>
    <source>
        <strain evidence="3">FSSC 5 MPI-SDFR-AT-0091</strain>
    </source>
</reference>
<feature type="chain" id="PRO_5040240059" evidence="2">
    <location>
        <begin position="20"/>
        <end position="216"/>
    </location>
</feature>
<protein>
    <submittedName>
        <fullName evidence="3">Uncharacterized protein</fullName>
    </submittedName>
</protein>
<dbReference type="Proteomes" id="UP000736672">
    <property type="component" value="Unassembled WGS sequence"/>
</dbReference>
<accession>A0A9P9K4N3</accession>
<evidence type="ECO:0000313" key="3">
    <source>
        <dbReference type="EMBL" id="KAH7249207.1"/>
    </source>
</evidence>
<evidence type="ECO:0000313" key="4">
    <source>
        <dbReference type="Proteomes" id="UP000736672"/>
    </source>
</evidence>
<feature type="region of interest" description="Disordered" evidence="1">
    <location>
        <begin position="114"/>
        <end position="136"/>
    </location>
</feature>